<evidence type="ECO:0000259" key="2">
    <source>
        <dbReference type="Pfam" id="PF00931"/>
    </source>
</evidence>
<organism evidence="3 4">
    <name type="scientific">Acacia crassicarpa</name>
    <name type="common">northern wattle</name>
    <dbReference type="NCBI Taxonomy" id="499986"/>
    <lineage>
        <taxon>Eukaryota</taxon>
        <taxon>Viridiplantae</taxon>
        <taxon>Streptophyta</taxon>
        <taxon>Embryophyta</taxon>
        <taxon>Tracheophyta</taxon>
        <taxon>Spermatophyta</taxon>
        <taxon>Magnoliopsida</taxon>
        <taxon>eudicotyledons</taxon>
        <taxon>Gunneridae</taxon>
        <taxon>Pentapetalae</taxon>
        <taxon>rosids</taxon>
        <taxon>fabids</taxon>
        <taxon>Fabales</taxon>
        <taxon>Fabaceae</taxon>
        <taxon>Caesalpinioideae</taxon>
        <taxon>mimosoid clade</taxon>
        <taxon>Acacieae</taxon>
        <taxon>Acacia</taxon>
    </lineage>
</organism>
<keyword evidence="4" id="KW-1185">Reference proteome</keyword>
<dbReference type="GO" id="GO:0043531">
    <property type="term" value="F:ADP binding"/>
    <property type="evidence" value="ECO:0007669"/>
    <property type="project" value="InterPro"/>
</dbReference>
<dbReference type="InterPro" id="IPR027417">
    <property type="entry name" value="P-loop_NTPase"/>
</dbReference>
<dbReference type="SUPFAM" id="SSF52540">
    <property type="entry name" value="P-loop containing nucleoside triphosphate hydrolases"/>
    <property type="match status" value="1"/>
</dbReference>
<dbReference type="PRINTS" id="PR00364">
    <property type="entry name" value="DISEASERSIST"/>
</dbReference>
<sequence length="371" mass="42036">MASDFALYLRKKFVDSLSDVKTHLSDRTFHRFEKIGKHLGDNSTFLTKPESISLLHKLNDALADWRILKEQKNVIKEFFSFIDEAQMNEALTPIESELNEGSRRPPQPDFLLDRFTSIHNSGSSDILGFDEHVLAMRKYLWESGEGFKAVGIYGMGGSGKTALVIKVLNRVTVPGKFEPNNIIWTCLSDLTKEDEMDAKIAKYILHDLGFDMDSMSGNDHNEDDGWLMKQLERELNKLGNYVIVLDDVWHCNEWLTDLYETLAKTNGGAVIVTSRIEEVARKIVGGGENSLMIDLKPWVHKNTEDDKIDEFLKQMVLQSKYVTNEDDAIKIVGESHGLPLAAKMLPSLVNAPSEGRFSMLGYSDLRKGIYR</sequence>
<dbReference type="AlphaFoldDB" id="A0AAE1INL0"/>
<evidence type="ECO:0000313" key="3">
    <source>
        <dbReference type="EMBL" id="KAK4253305.1"/>
    </source>
</evidence>
<proteinExistence type="predicted"/>
<dbReference type="Proteomes" id="UP001293593">
    <property type="component" value="Unassembled WGS sequence"/>
</dbReference>
<reference evidence="3" key="1">
    <citation type="submission" date="2023-10" db="EMBL/GenBank/DDBJ databases">
        <title>Chromosome-level genome of the transformable northern wattle, Acacia crassicarpa.</title>
        <authorList>
            <person name="Massaro I."/>
            <person name="Sinha N.R."/>
            <person name="Poethig S."/>
            <person name="Leichty A.R."/>
        </authorList>
    </citation>
    <scope>NUCLEOTIDE SEQUENCE</scope>
    <source>
        <strain evidence="3">Acra3RX</strain>
        <tissue evidence="3">Leaf</tissue>
    </source>
</reference>
<keyword evidence="1" id="KW-0611">Plant defense</keyword>
<dbReference type="EMBL" id="JAWXYG010000016">
    <property type="protein sequence ID" value="KAK4253305.1"/>
    <property type="molecule type" value="Genomic_DNA"/>
</dbReference>
<accession>A0AAE1INL0</accession>
<gene>
    <name evidence="3" type="ORF">QN277_010628</name>
</gene>
<dbReference type="Gene3D" id="3.40.50.300">
    <property type="entry name" value="P-loop containing nucleotide triphosphate hydrolases"/>
    <property type="match status" value="1"/>
</dbReference>
<evidence type="ECO:0000256" key="1">
    <source>
        <dbReference type="ARBA" id="ARBA00022821"/>
    </source>
</evidence>
<dbReference type="InterPro" id="IPR002182">
    <property type="entry name" value="NB-ARC"/>
</dbReference>
<name>A0AAE1INL0_9FABA</name>
<dbReference type="Pfam" id="PF00931">
    <property type="entry name" value="NB-ARC"/>
    <property type="match status" value="1"/>
</dbReference>
<dbReference type="PANTHER" id="PTHR36766:SF64">
    <property type="entry name" value="OS12G0206100 PROTEIN"/>
    <property type="match status" value="1"/>
</dbReference>
<comment type="caution">
    <text evidence="3">The sequence shown here is derived from an EMBL/GenBank/DDBJ whole genome shotgun (WGS) entry which is preliminary data.</text>
</comment>
<protein>
    <recommendedName>
        <fullName evidence="2">NB-ARC domain-containing protein</fullName>
    </recommendedName>
</protein>
<evidence type="ECO:0000313" key="4">
    <source>
        <dbReference type="Proteomes" id="UP001293593"/>
    </source>
</evidence>
<dbReference type="GO" id="GO:0006952">
    <property type="term" value="P:defense response"/>
    <property type="evidence" value="ECO:0007669"/>
    <property type="project" value="UniProtKB-KW"/>
</dbReference>
<dbReference type="PANTHER" id="PTHR36766">
    <property type="entry name" value="PLANT BROAD-SPECTRUM MILDEW RESISTANCE PROTEIN RPW8"/>
    <property type="match status" value="1"/>
</dbReference>
<feature type="domain" description="NB-ARC" evidence="2">
    <location>
        <begin position="131"/>
        <end position="284"/>
    </location>
</feature>